<dbReference type="SUPFAM" id="SSF48150">
    <property type="entry name" value="DNA-glycosylase"/>
    <property type="match status" value="1"/>
</dbReference>
<dbReference type="GO" id="GO:0032993">
    <property type="term" value="C:protein-DNA complex"/>
    <property type="evidence" value="ECO:0007669"/>
    <property type="project" value="TreeGrafter"/>
</dbReference>
<organism evidence="6 7">
    <name type="scientific">Tianweitania sediminis</name>
    <dbReference type="NCBI Taxonomy" id="1502156"/>
    <lineage>
        <taxon>Bacteria</taxon>
        <taxon>Pseudomonadati</taxon>
        <taxon>Pseudomonadota</taxon>
        <taxon>Alphaproteobacteria</taxon>
        <taxon>Hyphomicrobiales</taxon>
        <taxon>Phyllobacteriaceae</taxon>
        <taxon>Tianweitania</taxon>
    </lineage>
</organism>
<dbReference type="InterPro" id="IPR011257">
    <property type="entry name" value="DNA_glycosylase"/>
</dbReference>
<evidence type="ECO:0000313" key="6">
    <source>
        <dbReference type="EMBL" id="MBP0437910.1"/>
    </source>
</evidence>
<reference evidence="6" key="1">
    <citation type="submission" date="2021-03" db="EMBL/GenBank/DDBJ databases">
        <title>Genome sequencing and assembly of Tianweitania sediminis.</title>
        <authorList>
            <person name="Chhetri G."/>
        </authorList>
    </citation>
    <scope>NUCLEOTIDE SEQUENCE</scope>
    <source>
        <strain evidence="6">Z8</strain>
    </source>
</reference>
<dbReference type="SMART" id="SM00478">
    <property type="entry name" value="ENDO3c"/>
    <property type="match status" value="1"/>
</dbReference>
<dbReference type="EMBL" id="JAGIYY010000001">
    <property type="protein sequence ID" value="MBP0437910.1"/>
    <property type="molecule type" value="Genomic_DNA"/>
</dbReference>
<keyword evidence="7" id="KW-1185">Reference proteome</keyword>
<dbReference type="InterPro" id="IPR051912">
    <property type="entry name" value="Alkylbase_DNA_Glycosylase/TA"/>
</dbReference>
<dbReference type="InterPro" id="IPR003265">
    <property type="entry name" value="HhH-GPD_domain"/>
</dbReference>
<sequence length="214" mass="23114">MRRIETLDHVDEDLRALVAADPRLAAVSARAGAIPLRLSKPGFASLAGIITSQQVSRASADAIFKRFLSLVDPLTPENLLAADESVFREAGQSRAKHKTLIALAKACAAGNVDLLDVVEQPAEEAIRQLTAVPGIGPWTAEVYLLFCAGHPDIFPAHDVALQTSVGHVLGIDPRPSPKALIRIAESWSPWRSVAARLFWADYAMIRRTDSLPIV</sequence>
<evidence type="ECO:0000256" key="2">
    <source>
        <dbReference type="ARBA" id="ARBA00012000"/>
    </source>
</evidence>
<dbReference type="PANTHER" id="PTHR43003">
    <property type="entry name" value="DNA-3-METHYLADENINE GLYCOSYLASE"/>
    <property type="match status" value="1"/>
</dbReference>
<comment type="catalytic activity">
    <reaction evidence="1">
        <text>Hydrolysis of alkylated DNA, releasing 3-methyladenine, 3-methylguanine, 7-methylguanine and 7-methyladenine.</text>
        <dbReference type="EC" id="3.2.2.21"/>
    </reaction>
</comment>
<evidence type="ECO:0000256" key="4">
    <source>
        <dbReference type="ARBA" id="ARBA00023204"/>
    </source>
</evidence>
<dbReference type="GO" id="GO:0005737">
    <property type="term" value="C:cytoplasm"/>
    <property type="evidence" value="ECO:0007669"/>
    <property type="project" value="TreeGrafter"/>
</dbReference>
<dbReference type="Gene3D" id="1.10.340.30">
    <property type="entry name" value="Hypothetical protein, domain 2"/>
    <property type="match status" value="1"/>
</dbReference>
<dbReference type="GO" id="GO:0032131">
    <property type="term" value="F:alkylated DNA binding"/>
    <property type="evidence" value="ECO:0007669"/>
    <property type="project" value="TreeGrafter"/>
</dbReference>
<dbReference type="Proteomes" id="UP000666240">
    <property type="component" value="Unassembled WGS sequence"/>
</dbReference>
<keyword evidence="4" id="KW-0234">DNA repair</keyword>
<dbReference type="GO" id="GO:0008725">
    <property type="term" value="F:DNA-3-methyladenine glycosylase activity"/>
    <property type="evidence" value="ECO:0007669"/>
    <property type="project" value="TreeGrafter"/>
</dbReference>
<protein>
    <recommendedName>
        <fullName evidence="2">DNA-3-methyladenine glycosylase II</fullName>
        <ecNumber evidence="2">3.2.2.21</ecNumber>
    </recommendedName>
</protein>
<dbReference type="CDD" id="cd00056">
    <property type="entry name" value="ENDO3c"/>
    <property type="match status" value="1"/>
</dbReference>
<accession>A0A8J7UIK3</accession>
<dbReference type="Gene3D" id="1.10.1670.40">
    <property type="match status" value="1"/>
</dbReference>
<evidence type="ECO:0000256" key="1">
    <source>
        <dbReference type="ARBA" id="ARBA00000086"/>
    </source>
</evidence>
<feature type="domain" description="HhH-GPD" evidence="5">
    <location>
        <begin position="51"/>
        <end position="202"/>
    </location>
</feature>
<dbReference type="RefSeq" id="WP_209333865.1">
    <property type="nucleotide sequence ID" value="NZ_JAGIYY010000001.1"/>
</dbReference>
<dbReference type="GO" id="GO:0043916">
    <property type="term" value="F:DNA-7-methylguanine glycosylase activity"/>
    <property type="evidence" value="ECO:0007669"/>
    <property type="project" value="TreeGrafter"/>
</dbReference>
<dbReference type="PANTHER" id="PTHR43003:SF13">
    <property type="entry name" value="DNA-3-METHYLADENINE GLYCOSYLASE 2"/>
    <property type="match status" value="1"/>
</dbReference>
<evidence type="ECO:0000259" key="5">
    <source>
        <dbReference type="SMART" id="SM00478"/>
    </source>
</evidence>
<comment type="caution">
    <text evidence="6">The sequence shown here is derived from an EMBL/GenBank/DDBJ whole genome shotgun (WGS) entry which is preliminary data.</text>
</comment>
<dbReference type="GO" id="GO:0006307">
    <property type="term" value="P:DNA alkylation repair"/>
    <property type="evidence" value="ECO:0007669"/>
    <property type="project" value="TreeGrafter"/>
</dbReference>
<name>A0A8J7UIK3_9HYPH</name>
<dbReference type="GO" id="GO:0006285">
    <property type="term" value="P:base-excision repair, AP site formation"/>
    <property type="evidence" value="ECO:0007669"/>
    <property type="project" value="TreeGrafter"/>
</dbReference>
<proteinExistence type="predicted"/>
<gene>
    <name evidence="6" type="ORF">J5Y06_04460</name>
</gene>
<evidence type="ECO:0000256" key="3">
    <source>
        <dbReference type="ARBA" id="ARBA00022763"/>
    </source>
</evidence>
<dbReference type="EC" id="3.2.2.21" evidence="2"/>
<evidence type="ECO:0000313" key="7">
    <source>
        <dbReference type="Proteomes" id="UP000666240"/>
    </source>
</evidence>
<dbReference type="Pfam" id="PF00730">
    <property type="entry name" value="HhH-GPD"/>
    <property type="match status" value="1"/>
</dbReference>
<dbReference type="AlphaFoldDB" id="A0A8J7UIK3"/>
<keyword evidence="3" id="KW-0227">DNA damage</keyword>